<organism evidence="6 7">
    <name type="scientific">Acidovorax carolinensis</name>
    <dbReference type="NCBI Taxonomy" id="553814"/>
    <lineage>
        <taxon>Bacteria</taxon>
        <taxon>Pseudomonadati</taxon>
        <taxon>Pseudomonadota</taxon>
        <taxon>Betaproteobacteria</taxon>
        <taxon>Burkholderiales</taxon>
        <taxon>Comamonadaceae</taxon>
        <taxon>Acidovorax</taxon>
    </lineage>
</organism>
<dbReference type="KEGG" id="acin:CBP34_18205"/>
<dbReference type="InterPro" id="IPR002328">
    <property type="entry name" value="ADH_Zn_CS"/>
</dbReference>
<dbReference type="PANTHER" id="PTHR43401">
    <property type="entry name" value="L-THREONINE 3-DEHYDROGENASE"/>
    <property type="match status" value="1"/>
</dbReference>
<dbReference type="Gene3D" id="3.40.50.720">
    <property type="entry name" value="NAD(P)-binding Rossmann-like Domain"/>
    <property type="match status" value="1"/>
</dbReference>
<protein>
    <recommendedName>
        <fullName evidence="5">Enoyl reductase (ER) domain-containing protein</fullName>
    </recommendedName>
</protein>
<reference evidence="6 7" key="1">
    <citation type="submission" date="2017-05" db="EMBL/GenBank/DDBJ databases">
        <title>Polyphasic characterization of four soil-derived phenanthrene-degrading Acidovorax strains and proposal of Acidovorax phenanthrenivorans sp. nov.</title>
        <authorList>
            <person name="Singleton D.R."/>
            <person name="Lee J."/>
            <person name="Dickey A.N."/>
            <person name="Stroud A."/>
            <person name="Scholl E.H."/>
            <person name="Wright F.A."/>
            <person name="Aitken M.D."/>
        </authorList>
    </citation>
    <scope>NUCLEOTIDE SEQUENCE [LARGE SCALE GENOMIC DNA]</scope>
    <source>
        <strain evidence="6">NA3</strain>
    </source>
</reference>
<evidence type="ECO:0000313" key="7">
    <source>
        <dbReference type="Proteomes" id="UP000194432"/>
    </source>
</evidence>
<dbReference type="Gene3D" id="3.90.180.10">
    <property type="entry name" value="Medium-chain alcohol dehydrogenases, catalytic domain"/>
    <property type="match status" value="1"/>
</dbReference>
<comment type="similarity">
    <text evidence="4">Belongs to the zinc-containing alcohol dehydrogenase family.</text>
</comment>
<dbReference type="Pfam" id="PF08240">
    <property type="entry name" value="ADH_N"/>
    <property type="match status" value="1"/>
</dbReference>
<dbReference type="InterPro" id="IPR011032">
    <property type="entry name" value="GroES-like_sf"/>
</dbReference>
<evidence type="ECO:0000256" key="2">
    <source>
        <dbReference type="ARBA" id="ARBA00022833"/>
    </source>
</evidence>
<keyword evidence="7" id="KW-1185">Reference proteome</keyword>
<gene>
    <name evidence="6" type="ORF">CBP34_18205</name>
</gene>
<name>A0A240U757_9BURK</name>
<dbReference type="SMART" id="SM00829">
    <property type="entry name" value="PKS_ER"/>
    <property type="match status" value="1"/>
</dbReference>
<evidence type="ECO:0000259" key="5">
    <source>
        <dbReference type="SMART" id="SM00829"/>
    </source>
</evidence>
<evidence type="ECO:0000256" key="1">
    <source>
        <dbReference type="ARBA" id="ARBA00022723"/>
    </source>
</evidence>
<dbReference type="RefSeq" id="WP_094098844.1">
    <property type="nucleotide sequence ID" value="NZ_CP021361.1"/>
</dbReference>
<dbReference type="GO" id="GO:0008270">
    <property type="term" value="F:zinc ion binding"/>
    <property type="evidence" value="ECO:0007669"/>
    <property type="project" value="InterPro"/>
</dbReference>
<dbReference type="EMBL" id="CP021361">
    <property type="protein sequence ID" value="ART53210.1"/>
    <property type="molecule type" value="Genomic_DNA"/>
</dbReference>
<dbReference type="InterPro" id="IPR020843">
    <property type="entry name" value="ER"/>
</dbReference>
<dbReference type="Pfam" id="PF00107">
    <property type="entry name" value="ADH_zinc_N"/>
    <property type="match status" value="1"/>
</dbReference>
<sequence length="350" mass="37297">MLALNKIRPGVNGLAVIEREVREPGPGEMLVRVHAAGVCGTDMQLYHGAGAFAQRLKLPTTLGHEMCGTVIALGPEAATPQGAGRVKVGDLVSLESHIPCWNCNACRTGRAHVCPNTRYPGIDIDGCFAQYITVPTSIAWVNPPGTAPKLAALLEPLGIAVHATLEGRGVSGQTVVVNGCGPIGLMNVAVARHFGARRVIAIDPNAKRRKMALQMGADEALDPTAAPPVQTVRDLTHGELAGVVFEYTGSPDGVRNTFAMVGALGDVRWCATPGQPMDFDFGAWRKSRPTIYNIHGRRLWDTWDVAAPLVYENHIDLQPIASHEIPLADSPRAFALILAGEAIKPLILCE</sequence>
<dbReference type="SUPFAM" id="SSF51735">
    <property type="entry name" value="NAD(P)-binding Rossmann-fold domains"/>
    <property type="match status" value="1"/>
</dbReference>
<dbReference type="SUPFAM" id="SSF50129">
    <property type="entry name" value="GroES-like"/>
    <property type="match status" value="1"/>
</dbReference>
<evidence type="ECO:0000256" key="4">
    <source>
        <dbReference type="RuleBase" id="RU361277"/>
    </source>
</evidence>
<feature type="domain" description="Enoyl reductase (ER)" evidence="5">
    <location>
        <begin position="10"/>
        <end position="348"/>
    </location>
</feature>
<dbReference type="Proteomes" id="UP000194432">
    <property type="component" value="Chromosome 1"/>
</dbReference>
<dbReference type="PANTHER" id="PTHR43401:SF2">
    <property type="entry name" value="L-THREONINE 3-DEHYDROGENASE"/>
    <property type="match status" value="1"/>
</dbReference>
<comment type="cofactor">
    <cofactor evidence="4">
        <name>Zn(2+)</name>
        <dbReference type="ChEBI" id="CHEBI:29105"/>
    </cofactor>
</comment>
<dbReference type="InterPro" id="IPR013154">
    <property type="entry name" value="ADH-like_N"/>
</dbReference>
<dbReference type="InterPro" id="IPR036291">
    <property type="entry name" value="NAD(P)-bd_dom_sf"/>
</dbReference>
<evidence type="ECO:0000256" key="3">
    <source>
        <dbReference type="ARBA" id="ARBA00023002"/>
    </source>
</evidence>
<dbReference type="PROSITE" id="PS00059">
    <property type="entry name" value="ADH_ZINC"/>
    <property type="match status" value="1"/>
</dbReference>
<dbReference type="GO" id="GO:0016616">
    <property type="term" value="F:oxidoreductase activity, acting on the CH-OH group of donors, NAD or NADP as acceptor"/>
    <property type="evidence" value="ECO:0007669"/>
    <property type="project" value="UniProtKB-ARBA"/>
</dbReference>
<accession>A0A240U757</accession>
<dbReference type="InterPro" id="IPR050129">
    <property type="entry name" value="Zn_alcohol_dh"/>
</dbReference>
<keyword evidence="2 4" id="KW-0862">Zinc</keyword>
<keyword evidence="3" id="KW-0560">Oxidoreductase</keyword>
<keyword evidence="1 4" id="KW-0479">Metal-binding</keyword>
<dbReference type="AlphaFoldDB" id="A0A240U757"/>
<evidence type="ECO:0000313" key="6">
    <source>
        <dbReference type="EMBL" id="ART53210.1"/>
    </source>
</evidence>
<dbReference type="InterPro" id="IPR013149">
    <property type="entry name" value="ADH-like_C"/>
</dbReference>
<proteinExistence type="inferred from homology"/>